<keyword evidence="2" id="KW-0285">Flavoprotein</keyword>
<dbReference type="PIRSF" id="PIRSF000332">
    <property type="entry name" value="FMO"/>
    <property type="match status" value="1"/>
</dbReference>
<evidence type="ECO:0000256" key="1">
    <source>
        <dbReference type="ARBA" id="ARBA00009183"/>
    </source>
</evidence>
<dbReference type="PANTHER" id="PTHR23023">
    <property type="entry name" value="DIMETHYLANILINE MONOOXYGENASE"/>
    <property type="match status" value="1"/>
</dbReference>
<evidence type="ECO:0000313" key="7">
    <source>
        <dbReference type="EMBL" id="EPS70484.1"/>
    </source>
</evidence>
<reference evidence="7 8" key="1">
    <citation type="journal article" date="2013" name="BMC Genomics">
        <title>The miniature genome of a carnivorous plant Genlisea aurea contains a low number of genes and short non-coding sequences.</title>
        <authorList>
            <person name="Leushkin E.V."/>
            <person name="Sutormin R.A."/>
            <person name="Nabieva E.R."/>
            <person name="Penin A.A."/>
            <person name="Kondrashov A.S."/>
            <person name="Logacheva M.D."/>
        </authorList>
    </citation>
    <scope>NUCLEOTIDE SEQUENCE [LARGE SCALE GENOMIC DNA]</scope>
</reference>
<dbReference type="GO" id="GO:0050660">
    <property type="term" value="F:flavin adenine dinucleotide binding"/>
    <property type="evidence" value="ECO:0007669"/>
    <property type="project" value="InterPro"/>
</dbReference>
<keyword evidence="6" id="KW-0503">Monooxygenase</keyword>
<dbReference type="EMBL" id="AUSU01001662">
    <property type="protein sequence ID" value="EPS70484.1"/>
    <property type="molecule type" value="Genomic_DNA"/>
</dbReference>
<dbReference type="InterPro" id="IPR050346">
    <property type="entry name" value="FMO-like"/>
</dbReference>
<comment type="caution">
    <text evidence="7">The sequence shown here is derived from an EMBL/GenBank/DDBJ whole genome shotgun (WGS) entry which is preliminary data.</text>
</comment>
<keyword evidence="5" id="KW-0560">Oxidoreductase</keyword>
<evidence type="ECO:0008006" key="9">
    <source>
        <dbReference type="Google" id="ProtNLM"/>
    </source>
</evidence>
<gene>
    <name evidence="7" type="ORF">M569_04277</name>
</gene>
<feature type="non-terminal residue" evidence="7">
    <location>
        <position position="435"/>
    </location>
</feature>
<dbReference type="PRINTS" id="PR00370">
    <property type="entry name" value="FMOXYGENASE"/>
</dbReference>
<evidence type="ECO:0000256" key="5">
    <source>
        <dbReference type="ARBA" id="ARBA00023002"/>
    </source>
</evidence>
<keyword evidence="3" id="KW-0274">FAD</keyword>
<evidence type="ECO:0000313" key="8">
    <source>
        <dbReference type="Proteomes" id="UP000015453"/>
    </source>
</evidence>
<dbReference type="AlphaFoldDB" id="S8CT93"/>
<organism evidence="7 8">
    <name type="scientific">Genlisea aurea</name>
    <dbReference type="NCBI Taxonomy" id="192259"/>
    <lineage>
        <taxon>Eukaryota</taxon>
        <taxon>Viridiplantae</taxon>
        <taxon>Streptophyta</taxon>
        <taxon>Embryophyta</taxon>
        <taxon>Tracheophyta</taxon>
        <taxon>Spermatophyta</taxon>
        <taxon>Magnoliopsida</taxon>
        <taxon>eudicotyledons</taxon>
        <taxon>Gunneridae</taxon>
        <taxon>Pentapetalae</taxon>
        <taxon>asterids</taxon>
        <taxon>lamiids</taxon>
        <taxon>Lamiales</taxon>
        <taxon>Lentibulariaceae</taxon>
        <taxon>Genlisea</taxon>
    </lineage>
</organism>
<keyword evidence="8" id="KW-1185">Reference proteome</keyword>
<evidence type="ECO:0000256" key="3">
    <source>
        <dbReference type="ARBA" id="ARBA00022827"/>
    </source>
</evidence>
<evidence type="ECO:0000256" key="6">
    <source>
        <dbReference type="ARBA" id="ARBA00023033"/>
    </source>
</evidence>
<evidence type="ECO:0000256" key="4">
    <source>
        <dbReference type="ARBA" id="ARBA00022857"/>
    </source>
</evidence>
<accession>S8CT93</accession>
<sequence>SRKVAVIGAGAAGLCAALELRREGHRVVVYERENRSGGTWVYTPEVESDEIGSDPNRRVIHSSLYASLRTNLPREVMGFRTYPFVESGKPWRDSRRFPGHAEVLAYLTDFSDEFQIGEMVRYGTEIRRLILADDRKWIVEINGEEDKEEAYDAVVVCNGHYTHPRIADITGIDEWPGKQIHSHNYRTPDIFHDQVVVLIGSAASATDISREIAGVSKEVHLAIRSNEDALRKMPSPGNIHIHPMIETAHRDGRITFEDGEVVRADAILHCTGYKYHFPFLESTGIVSVEDNRVHPLYKHVFPPDLAPRLSFVGIPWKVVPLPLIEYQSKWIAGALSGRITLPTPQQMLSDIEAFYASMEQSGIPKRYTHRLGTDQQFEYNDWLAEQVGSAPTEEWRKKMYLATGQRIRKSPETYRDEWDEDDQELISLAHNDFLQ</sequence>
<dbReference type="SUPFAM" id="SSF51905">
    <property type="entry name" value="FAD/NAD(P)-binding domain"/>
    <property type="match status" value="2"/>
</dbReference>
<dbReference type="Pfam" id="PF00743">
    <property type="entry name" value="FMO-like"/>
    <property type="match status" value="2"/>
</dbReference>
<dbReference type="Proteomes" id="UP000015453">
    <property type="component" value="Unassembled WGS sequence"/>
</dbReference>
<dbReference type="InterPro" id="IPR000960">
    <property type="entry name" value="Flavin_mOase"/>
</dbReference>
<dbReference type="GO" id="GO:0050661">
    <property type="term" value="F:NADP binding"/>
    <property type="evidence" value="ECO:0007669"/>
    <property type="project" value="InterPro"/>
</dbReference>
<dbReference type="GO" id="GO:0004499">
    <property type="term" value="F:N,N-dimethylaniline monooxygenase activity"/>
    <property type="evidence" value="ECO:0007669"/>
    <property type="project" value="InterPro"/>
</dbReference>
<comment type="similarity">
    <text evidence="1">Belongs to the FMO family.</text>
</comment>
<keyword evidence="4" id="KW-0521">NADP</keyword>
<proteinExistence type="inferred from homology"/>
<dbReference type="InterPro" id="IPR020946">
    <property type="entry name" value="Flavin_mOase-like"/>
</dbReference>
<protein>
    <recommendedName>
        <fullName evidence="9">Flavin-containing monooxygenase</fullName>
    </recommendedName>
</protein>
<dbReference type="FunFam" id="3.50.50.60:FF:000099">
    <property type="entry name" value="Flavin-containing monooxygenase"/>
    <property type="match status" value="1"/>
</dbReference>
<evidence type="ECO:0000256" key="2">
    <source>
        <dbReference type="ARBA" id="ARBA00022630"/>
    </source>
</evidence>
<dbReference type="InterPro" id="IPR036188">
    <property type="entry name" value="FAD/NAD-bd_sf"/>
</dbReference>
<dbReference type="Gene3D" id="3.50.50.60">
    <property type="entry name" value="FAD/NAD(P)-binding domain"/>
    <property type="match status" value="2"/>
</dbReference>
<feature type="non-terminal residue" evidence="7">
    <location>
        <position position="1"/>
    </location>
</feature>
<dbReference type="OrthoDB" id="66881at2759"/>
<name>S8CT93_9LAMI</name>